<accession>A0A1G1XMN0</accession>
<feature type="domain" description="DOT1" evidence="5">
    <location>
        <begin position="43"/>
        <end position="89"/>
    </location>
</feature>
<keyword evidence="1" id="KW-0489">Methyltransferase</keyword>
<organism evidence="6 7">
    <name type="scientific">Candidatus Buchananbacteria bacterium RBG_13_36_9</name>
    <dbReference type="NCBI Taxonomy" id="1797530"/>
    <lineage>
        <taxon>Bacteria</taxon>
        <taxon>Candidatus Buchananiibacteriota</taxon>
    </lineage>
</organism>
<dbReference type="SUPFAM" id="SSF53335">
    <property type="entry name" value="S-adenosyl-L-methionine-dependent methyltransferases"/>
    <property type="match status" value="1"/>
</dbReference>
<evidence type="ECO:0000259" key="5">
    <source>
        <dbReference type="Pfam" id="PF08123"/>
    </source>
</evidence>
<dbReference type="PANTHER" id="PTHR13610:SF11">
    <property type="entry name" value="METHYLTRANSFERASE DOMAIN-CONTAINING PROTEIN"/>
    <property type="match status" value="1"/>
</dbReference>
<sequence length="185" mass="21229">MLILTLTIIKLVPALAVLGILIFIAFIMFSFRDLIPFVPTPRKMINKMIEIADIKDNEKIVDLGSGTGRIIMRAAKRHKKNLFVGIEKSFTLRSVNKFFLFFHPGIKKRLQIVSEDLFNANLQQFNVIFCFITPEALRILTPKLKLLPAGTRVVSYMFPIDDTEGFTEYAEHVTSKDSIYLYKKI</sequence>
<dbReference type="GO" id="GO:0031151">
    <property type="term" value="F:histone H3K79 methyltransferase activity"/>
    <property type="evidence" value="ECO:0007669"/>
    <property type="project" value="InterPro"/>
</dbReference>
<evidence type="ECO:0000256" key="4">
    <source>
        <dbReference type="SAM" id="Phobius"/>
    </source>
</evidence>
<dbReference type="InterPro" id="IPR025789">
    <property type="entry name" value="DOT1_dom"/>
</dbReference>
<reference evidence="6 7" key="1">
    <citation type="journal article" date="2016" name="Nat. Commun.">
        <title>Thousands of microbial genomes shed light on interconnected biogeochemical processes in an aquifer system.</title>
        <authorList>
            <person name="Anantharaman K."/>
            <person name="Brown C.T."/>
            <person name="Hug L.A."/>
            <person name="Sharon I."/>
            <person name="Castelle C.J."/>
            <person name="Probst A.J."/>
            <person name="Thomas B.C."/>
            <person name="Singh A."/>
            <person name="Wilkins M.J."/>
            <person name="Karaoz U."/>
            <person name="Brodie E.L."/>
            <person name="Williams K.H."/>
            <person name="Hubbard S.S."/>
            <person name="Banfield J.F."/>
        </authorList>
    </citation>
    <scope>NUCLEOTIDE SEQUENCE [LARGE SCALE GENOMIC DNA]</scope>
</reference>
<evidence type="ECO:0000256" key="3">
    <source>
        <dbReference type="ARBA" id="ARBA00022691"/>
    </source>
</evidence>
<evidence type="ECO:0000313" key="7">
    <source>
        <dbReference type="Proteomes" id="UP000176498"/>
    </source>
</evidence>
<dbReference type="InterPro" id="IPR029063">
    <property type="entry name" value="SAM-dependent_MTases_sf"/>
</dbReference>
<dbReference type="GO" id="GO:0032259">
    <property type="term" value="P:methylation"/>
    <property type="evidence" value="ECO:0007669"/>
    <property type="project" value="UniProtKB-KW"/>
</dbReference>
<evidence type="ECO:0000256" key="2">
    <source>
        <dbReference type="ARBA" id="ARBA00022679"/>
    </source>
</evidence>
<dbReference type="EMBL" id="MHHZ01000020">
    <property type="protein sequence ID" value="OGY41299.1"/>
    <property type="molecule type" value="Genomic_DNA"/>
</dbReference>
<keyword evidence="3" id="KW-0949">S-adenosyl-L-methionine</keyword>
<feature type="transmembrane region" description="Helical" evidence="4">
    <location>
        <begin position="12"/>
        <end position="35"/>
    </location>
</feature>
<keyword evidence="2" id="KW-0808">Transferase</keyword>
<name>A0A1G1XMN0_9BACT</name>
<dbReference type="PANTHER" id="PTHR13610">
    <property type="entry name" value="METHYLTRANSFERASE DOMAIN-CONTAINING PROTEIN"/>
    <property type="match status" value="1"/>
</dbReference>
<dbReference type="AlphaFoldDB" id="A0A1G1XMN0"/>
<keyword evidence="4" id="KW-1133">Transmembrane helix</keyword>
<dbReference type="InterPro" id="IPR026170">
    <property type="entry name" value="FAM173A/B"/>
</dbReference>
<proteinExistence type="predicted"/>
<gene>
    <name evidence="6" type="ORF">A2Y82_03745</name>
</gene>
<evidence type="ECO:0000256" key="1">
    <source>
        <dbReference type="ARBA" id="ARBA00022603"/>
    </source>
</evidence>
<dbReference type="Pfam" id="PF08123">
    <property type="entry name" value="DOT1"/>
    <property type="match status" value="1"/>
</dbReference>
<protein>
    <recommendedName>
        <fullName evidence="5">DOT1 domain-containing protein</fullName>
    </recommendedName>
</protein>
<keyword evidence="4" id="KW-0812">Transmembrane</keyword>
<comment type="caution">
    <text evidence="6">The sequence shown here is derived from an EMBL/GenBank/DDBJ whole genome shotgun (WGS) entry which is preliminary data.</text>
</comment>
<dbReference type="Gene3D" id="3.40.50.150">
    <property type="entry name" value="Vaccinia Virus protein VP39"/>
    <property type="match status" value="1"/>
</dbReference>
<keyword evidence="4" id="KW-0472">Membrane</keyword>
<dbReference type="Proteomes" id="UP000176498">
    <property type="component" value="Unassembled WGS sequence"/>
</dbReference>
<evidence type="ECO:0000313" key="6">
    <source>
        <dbReference type="EMBL" id="OGY41299.1"/>
    </source>
</evidence>